<dbReference type="InterPro" id="IPR014014">
    <property type="entry name" value="RNA_helicase_DEAD_Q_motif"/>
</dbReference>
<dbReference type="SUPFAM" id="SSF52540">
    <property type="entry name" value="P-loop containing nucleoside triphosphate hydrolases"/>
    <property type="match status" value="1"/>
</dbReference>
<comment type="catalytic activity">
    <reaction evidence="7">
        <text>ATP + H2O = ADP + phosphate + H(+)</text>
        <dbReference type="Rhea" id="RHEA:13065"/>
        <dbReference type="ChEBI" id="CHEBI:15377"/>
        <dbReference type="ChEBI" id="CHEBI:15378"/>
        <dbReference type="ChEBI" id="CHEBI:30616"/>
        <dbReference type="ChEBI" id="CHEBI:43474"/>
        <dbReference type="ChEBI" id="CHEBI:456216"/>
        <dbReference type="EC" id="3.6.4.13"/>
    </reaction>
</comment>
<dbReference type="InterPro" id="IPR044742">
    <property type="entry name" value="DEAD/DEAH_RhlB"/>
</dbReference>
<keyword evidence="4 7" id="KW-0347">Helicase</keyword>
<keyword evidence="1 7" id="KW-0963">Cytoplasm</keyword>
<evidence type="ECO:0000313" key="14">
    <source>
        <dbReference type="Proteomes" id="UP001157353"/>
    </source>
</evidence>
<name>A0ABQ6DZY2_9GAMM</name>
<evidence type="ECO:0000256" key="2">
    <source>
        <dbReference type="ARBA" id="ARBA00022741"/>
    </source>
</evidence>
<dbReference type="NCBIfam" id="NF003419">
    <property type="entry name" value="PRK04837.1"/>
    <property type="match status" value="1"/>
</dbReference>
<dbReference type="PROSITE" id="PS00039">
    <property type="entry name" value="DEAD_ATP_HELICASE"/>
    <property type="match status" value="1"/>
</dbReference>
<keyword evidence="2 7" id="KW-0547">Nucleotide-binding</keyword>
<evidence type="ECO:0000256" key="1">
    <source>
        <dbReference type="ARBA" id="ARBA00022490"/>
    </source>
</evidence>
<accession>A0ABQ6DZY2</accession>
<feature type="compositionally biased region" description="Basic and acidic residues" evidence="9">
    <location>
        <begin position="411"/>
        <end position="422"/>
    </location>
</feature>
<evidence type="ECO:0000256" key="8">
    <source>
        <dbReference type="PROSITE-ProRule" id="PRU00552"/>
    </source>
</evidence>
<comment type="similarity">
    <text evidence="7">Belongs to the DEAD box helicase family. RhlB subfamily.</text>
</comment>
<evidence type="ECO:0000256" key="7">
    <source>
        <dbReference type="HAMAP-Rule" id="MF_00661"/>
    </source>
</evidence>
<feature type="short sequence motif" description="Q motif" evidence="8">
    <location>
        <begin position="9"/>
        <end position="37"/>
    </location>
</feature>
<dbReference type="GO" id="GO:0004386">
    <property type="term" value="F:helicase activity"/>
    <property type="evidence" value="ECO:0007669"/>
    <property type="project" value="UniProtKB-KW"/>
</dbReference>
<dbReference type="PANTHER" id="PTHR47959:SF10">
    <property type="entry name" value="ATP-DEPENDENT RNA HELICASE RHLB"/>
    <property type="match status" value="1"/>
</dbReference>
<dbReference type="PROSITE" id="PS51192">
    <property type="entry name" value="HELICASE_ATP_BIND_1"/>
    <property type="match status" value="1"/>
</dbReference>
<evidence type="ECO:0000256" key="4">
    <source>
        <dbReference type="ARBA" id="ARBA00022806"/>
    </source>
</evidence>
<dbReference type="RefSeq" id="WP_284203852.1">
    <property type="nucleotide sequence ID" value="NZ_BSPQ01000005.1"/>
</dbReference>
<dbReference type="InterPro" id="IPR014001">
    <property type="entry name" value="Helicase_ATP-bd"/>
</dbReference>
<dbReference type="PANTHER" id="PTHR47959">
    <property type="entry name" value="ATP-DEPENDENT RNA HELICASE RHLE-RELATED"/>
    <property type="match status" value="1"/>
</dbReference>
<dbReference type="Gene3D" id="3.40.50.300">
    <property type="entry name" value="P-loop containing nucleotide triphosphate hydrolases"/>
    <property type="match status" value="2"/>
</dbReference>
<dbReference type="CDD" id="cd00268">
    <property type="entry name" value="DEADc"/>
    <property type="match status" value="1"/>
</dbReference>
<evidence type="ECO:0000256" key="5">
    <source>
        <dbReference type="ARBA" id="ARBA00022840"/>
    </source>
</evidence>
<keyword evidence="5 7" id="KW-0067">ATP-binding</keyword>
<evidence type="ECO:0000259" key="11">
    <source>
        <dbReference type="PROSITE" id="PS51194"/>
    </source>
</evidence>
<dbReference type="SMART" id="SM00487">
    <property type="entry name" value="DEXDc"/>
    <property type="match status" value="1"/>
</dbReference>
<keyword evidence="3 7" id="KW-0378">Hydrolase</keyword>
<dbReference type="Pfam" id="PF00271">
    <property type="entry name" value="Helicase_C"/>
    <property type="match status" value="1"/>
</dbReference>
<comment type="subunit">
    <text evidence="7">Component of the RNA degradosome, which is a multiprotein complex involved in RNA processing and mRNA degradation.</text>
</comment>
<feature type="domain" description="Helicase ATP-binding" evidence="10">
    <location>
        <begin position="40"/>
        <end position="219"/>
    </location>
</feature>
<dbReference type="InterPro" id="IPR000629">
    <property type="entry name" value="RNA-helicase_DEAD-box_CS"/>
</dbReference>
<reference evidence="14" key="1">
    <citation type="journal article" date="2019" name="Int. J. Syst. Evol. Microbiol.">
        <title>The Global Catalogue of Microorganisms (GCM) 10K type strain sequencing project: providing services to taxonomists for standard genome sequencing and annotation.</title>
        <authorList>
            <consortium name="The Broad Institute Genomics Platform"/>
            <consortium name="The Broad Institute Genome Sequencing Center for Infectious Disease"/>
            <person name="Wu L."/>
            <person name="Ma J."/>
        </authorList>
    </citation>
    <scope>NUCLEOTIDE SEQUENCE [LARGE SCALE GENOMIC DNA]</scope>
    <source>
        <strain evidence="14">NBRC 103166</strain>
    </source>
</reference>
<feature type="domain" description="DEAD-box RNA helicase Q" evidence="12">
    <location>
        <begin position="9"/>
        <end position="37"/>
    </location>
</feature>
<comment type="function">
    <text evidence="7">DEAD-box RNA helicase involved in RNA degradation. Has RNA-dependent ATPase activity and unwinds double-stranded RNA.</text>
</comment>
<dbReference type="Proteomes" id="UP001157353">
    <property type="component" value="Unassembled WGS sequence"/>
</dbReference>
<evidence type="ECO:0000256" key="9">
    <source>
        <dbReference type="SAM" id="MobiDB-lite"/>
    </source>
</evidence>
<dbReference type="InterPro" id="IPR023554">
    <property type="entry name" value="RNA_helicase_ATP-dep_RhlB"/>
</dbReference>
<dbReference type="InterPro" id="IPR001650">
    <property type="entry name" value="Helicase_C-like"/>
</dbReference>
<comment type="caution">
    <text evidence="13">The sequence shown here is derived from an EMBL/GenBank/DDBJ whole genome shotgun (WGS) entry which is preliminary data.</text>
</comment>
<dbReference type="PROSITE" id="PS51194">
    <property type="entry name" value="HELICASE_CTER"/>
    <property type="match status" value="1"/>
</dbReference>
<feature type="region of interest" description="Disordered" evidence="9">
    <location>
        <begin position="401"/>
        <end position="422"/>
    </location>
</feature>
<evidence type="ECO:0000313" key="13">
    <source>
        <dbReference type="EMBL" id="GLS90731.1"/>
    </source>
</evidence>
<gene>
    <name evidence="7 13" type="primary">rhlB</name>
    <name evidence="13" type="ORF">GCM10007916_17980</name>
</gene>
<dbReference type="InterPro" id="IPR027417">
    <property type="entry name" value="P-loop_NTPase"/>
</dbReference>
<proteinExistence type="inferred from homology"/>
<evidence type="ECO:0000256" key="6">
    <source>
        <dbReference type="ARBA" id="ARBA00022884"/>
    </source>
</evidence>
<dbReference type="EC" id="3.6.4.13" evidence="7"/>
<evidence type="ECO:0000259" key="10">
    <source>
        <dbReference type="PROSITE" id="PS51192"/>
    </source>
</evidence>
<feature type="domain" description="Helicase C-terminal" evidence="11">
    <location>
        <begin position="243"/>
        <end position="390"/>
    </location>
</feature>
<sequence>MNKTHLTQTKFADLPLEKSLVSGLTEQGYEFCTPIQALSLPITLLGKDIAGQAQTGTGKTLAFLPAVFHHLLVNEAPENRRKNQPRAIILAPTRELAIQIHKDAIILAKATNIRLGLAYGGEKVEIQLNKLEKGVDILIGTTGRTIDFVKQGVINLESVQSVVLDEADRMFDLGFIKDIRYLFRRMPAADQRLNMLFSATLSHKVQELAFEHMNDPEHIQIEPEKMTSSNISEELFYPSNEDKMLLLLTLMEDEWPDKAIVFANTKHACDKVWGYLAGDGLRAGLLTGDVPQKKREKVLQQFTDGEIDILVATDVAARGLHIPKVSHVFNFDLPDDCEDYVHRIGRTGRAGQTGLAITLACEKYVFNLPGIEEYIKHTIPVSEYDKDALLDSLPVMKVSKFKAHNSTRPNSRKDNYHRSHKR</sequence>
<dbReference type="Pfam" id="PF00270">
    <property type="entry name" value="DEAD"/>
    <property type="match status" value="1"/>
</dbReference>
<dbReference type="PROSITE" id="PS51195">
    <property type="entry name" value="Q_MOTIF"/>
    <property type="match status" value="1"/>
</dbReference>
<evidence type="ECO:0000259" key="12">
    <source>
        <dbReference type="PROSITE" id="PS51195"/>
    </source>
</evidence>
<dbReference type="HAMAP" id="MF_00661">
    <property type="entry name" value="DEAD_helicase_RhlB"/>
    <property type="match status" value="1"/>
</dbReference>
<keyword evidence="14" id="KW-1185">Reference proteome</keyword>
<evidence type="ECO:0000256" key="3">
    <source>
        <dbReference type="ARBA" id="ARBA00022801"/>
    </source>
</evidence>
<keyword evidence="6 7" id="KW-0694">RNA-binding</keyword>
<dbReference type="SMART" id="SM00490">
    <property type="entry name" value="HELICc"/>
    <property type="match status" value="1"/>
</dbReference>
<organism evidence="13 14">
    <name type="scientific">Psychromonas marina</name>
    <dbReference type="NCBI Taxonomy" id="88364"/>
    <lineage>
        <taxon>Bacteria</taxon>
        <taxon>Pseudomonadati</taxon>
        <taxon>Pseudomonadota</taxon>
        <taxon>Gammaproteobacteria</taxon>
        <taxon>Alteromonadales</taxon>
        <taxon>Psychromonadaceae</taxon>
        <taxon>Psychromonas</taxon>
    </lineage>
</organism>
<protein>
    <recommendedName>
        <fullName evidence="7">ATP-dependent RNA helicase RhlB</fullName>
        <ecNumber evidence="7">3.6.4.13</ecNumber>
    </recommendedName>
</protein>
<dbReference type="InterPro" id="IPR011545">
    <property type="entry name" value="DEAD/DEAH_box_helicase_dom"/>
</dbReference>
<dbReference type="EMBL" id="BSPQ01000005">
    <property type="protein sequence ID" value="GLS90731.1"/>
    <property type="molecule type" value="Genomic_DNA"/>
</dbReference>
<dbReference type="CDD" id="cd18787">
    <property type="entry name" value="SF2_C_DEAD"/>
    <property type="match status" value="1"/>
</dbReference>
<comment type="subcellular location">
    <subcellularLocation>
        <location evidence="7">Cytoplasm</location>
    </subcellularLocation>
</comment>
<dbReference type="InterPro" id="IPR050079">
    <property type="entry name" value="DEAD_box_RNA_helicase"/>
</dbReference>